<comment type="caution">
    <text evidence="2">The sequence shown here is derived from an EMBL/GenBank/DDBJ whole genome shotgun (WGS) entry which is preliminary data.</text>
</comment>
<dbReference type="EMBL" id="NAJM01000053">
    <property type="protein sequence ID" value="RVX67031.1"/>
    <property type="molecule type" value="Genomic_DNA"/>
</dbReference>
<name>A0A438MVW8_EXOME</name>
<evidence type="ECO:0000313" key="2">
    <source>
        <dbReference type="EMBL" id="RVX67031.1"/>
    </source>
</evidence>
<dbReference type="AlphaFoldDB" id="A0A438MVW8"/>
<dbReference type="OrthoDB" id="5411773at2759"/>
<dbReference type="Proteomes" id="UP000288859">
    <property type="component" value="Unassembled WGS sequence"/>
</dbReference>
<feature type="compositionally biased region" description="Low complexity" evidence="1">
    <location>
        <begin position="344"/>
        <end position="357"/>
    </location>
</feature>
<feature type="compositionally biased region" description="Low complexity" evidence="1">
    <location>
        <begin position="1"/>
        <end position="10"/>
    </location>
</feature>
<feature type="compositionally biased region" description="Basic residues" evidence="1">
    <location>
        <begin position="331"/>
        <end position="343"/>
    </location>
</feature>
<dbReference type="VEuPathDB" id="FungiDB:PV10_03141"/>
<feature type="region of interest" description="Disordered" evidence="1">
    <location>
        <begin position="143"/>
        <end position="174"/>
    </location>
</feature>
<feature type="region of interest" description="Disordered" evidence="1">
    <location>
        <begin position="328"/>
        <end position="380"/>
    </location>
</feature>
<evidence type="ECO:0000256" key="1">
    <source>
        <dbReference type="SAM" id="MobiDB-lite"/>
    </source>
</evidence>
<evidence type="ECO:0000313" key="3">
    <source>
        <dbReference type="Proteomes" id="UP000288859"/>
    </source>
</evidence>
<proteinExistence type="predicted"/>
<sequence>MSQVPASSPLSSPPPTQSFSGQTTRANTLQYRPVKPLPYELAHHVHTYYEEGLFTQAYNFLLSITANGLSCFDRHLPVMVPSAPHLSLAATVSVHPLFTTRTTSRDKWNQSNSALRFLKIILKSAGPVNANLVKAFTFRRYDPRSSEERGSPDNSTNQVRRPQKRAFDPEPDTPFAKRDNLWTEAGDFWSLVGWAFNCACLPEDIYAQRWAVYSQFLSFLLDVLEVDWNLRNQTQVPEESLLWQYVELSGGNHRRILRAIFANGTSKSTNEFRPIFDHELKGPIRRDLASQKRRGDVNIDQEIYGDYLMQDESDLSLDEGDDYWKDLQRTSRGHHRPSKRMRTRTPSSRRLTPRNSSGSLRSQYATGEDGPITSGPTNKASLGDSLCLNLRIRLLTMLTYISTHPTLTATSPTTFPDLEDLLTLFVEYIKPLPLGEFASFVLPQPIVTIPPAPPPTQPHNDSSPPHDLQHFEPIVHLNLLEALLQHTLEPSAPSIRSDVIISARKLETEYLPFAAAKNSVDANARVSILLEGLTRLMVQMGIIRVSAVPRGLTVAVDEGVQRRAARARVVKDKDKDKDKDARGGKPGPVDEAWSWLTESGVRLKMMVRDLYTST</sequence>
<feature type="region of interest" description="Disordered" evidence="1">
    <location>
        <begin position="567"/>
        <end position="591"/>
    </location>
</feature>
<protein>
    <submittedName>
        <fullName evidence="2">Uncharacterized protein</fullName>
    </submittedName>
</protein>
<gene>
    <name evidence="2" type="ORF">B0A52_09245</name>
</gene>
<feature type="region of interest" description="Disordered" evidence="1">
    <location>
        <begin position="1"/>
        <end position="23"/>
    </location>
</feature>
<reference evidence="2 3" key="1">
    <citation type="submission" date="2017-03" db="EMBL/GenBank/DDBJ databases">
        <title>Genomes of endolithic fungi from Antarctica.</title>
        <authorList>
            <person name="Coleine C."/>
            <person name="Masonjones S."/>
            <person name="Stajich J.E."/>
        </authorList>
    </citation>
    <scope>NUCLEOTIDE SEQUENCE [LARGE SCALE GENOMIC DNA]</scope>
    <source>
        <strain evidence="2 3">CCFEE 6314</strain>
    </source>
</reference>
<organism evidence="2 3">
    <name type="scientific">Exophiala mesophila</name>
    <name type="common">Black yeast-like fungus</name>
    <dbReference type="NCBI Taxonomy" id="212818"/>
    <lineage>
        <taxon>Eukaryota</taxon>
        <taxon>Fungi</taxon>
        <taxon>Dikarya</taxon>
        <taxon>Ascomycota</taxon>
        <taxon>Pezizomycotina</taxon>
        <taxon>Eurotiomycetes</taxon>
        <taxon>Chaetothyriomycetidae</taxon>
        <taxon>Chaetothyriales</taxon>
        <taxon>Herpotrichiellaceae</taxon>
        <taxon>Exophiala</taxon>
    </lineage>
</organism>
<feature type="compositionally biased region" description="Basic and acidic residues" evidence="1">
    <location>
        <begin position="569"/>
        <end position="583"/>
    </location>
</feature>
<accession>A0A438MVW8</accession>